<dbReference type="AlphaFoldDB" id="A0A4D6HFH4"/>
<dbReference type="EMBL" id="CP031310">
    <property type="protein sequence ID" value="QCC52769.1"/>
    <property type="molecule type" value="Genomic_DNA"/>
</dbReference>
<proteinExistence type="predicted"/>
<feature type="transmembrane region" description="Helical" evidence="1">
    <location>
        <begin position="123"/>
        <end position="142"/>
    </location>
</feature>
<evidence type="ECO:0000313" key="3">
    <source>
        <dbReference type="Proteomes" id="UP000296706"/>
    </source>
</evidence>
<organism evidence="2 3">
    <name type="scientific">Halapricum salinum</name>
    <dbReference type="NCBI Taxonomy" id="1457250"/>
    <lineage>
        <taxon>Archaea</taxon>
        <taxon>Methanobacteriati</taxon>
        <taxon>Methanobacteriota</taxon>
        <taxon>Stenosarchaea group</taxon>
        <taxon>Halobacteria</taxon>
        <taxon>Halobacteriales</taxon>
        <taxon>Haloarculaceae</taxon>
        <taxon>Halapricum</taxon>
    </lineage>
</organism>
<keyword evidence="3" id="KW-1185">Reference proteome</keyword>
<dbReference type="GeneID" id="39849531"/>
<accession>A0A4D6HFH4</accession>
<keyword evidence="1" id="KW-0812">Transmembrane</keyword>
<keyword evidence="1" id="KW-0472">Membrane</keyword>
<dbReference type="RefSeq" id="WP_049993089.1">
    <property type="nucleotide sequence ID" value="NZ_CP031310.1"/>
</dbReference>
<evidence type="ECO:0000313" key="2">
    <source>
        <dbReference type="EMBL" id="QCC52769.1"/>
    </source>
</evidence>
<keyword evidence="1" id="KW-1133">Transmembrane helix</keyword>
<gene>
    <name evidence="2" type="ORF">DV733_16690</name>
</gene>
<dbReference type="KEGG" id="hsn:DV733_16690"/>
<name>A0A4D6HFH4_9EURY</name>
<reference evidence="2 3" key="1">
    <citation type="journal article" date="2019" name="Nat. Commun.">
        <title>A new type of DNA phosphorothioation-based antiviral system in archaea.</title>
        <authorList>
            <person name="Xiong L."/>
            <person name="Liu S."/>
            <person name="Chen S."/>
            <person name="Xiao Y."/>
            <person name="Zhu B."/>
            <person name="Gao Y."/>
            <person name="Zhang Y."/>
            <person name="Chen B."/>
            <person name="Luo J."/>
            <person name="Deng Z."/>
            <person name="Chen X."/>
            <person name="Wang L."/>
            <person name="Chen S."/>
        </authorList>
    </citation>
    <scope>NUCLEOTIDE SEQUENCE [LARGE SCALE GENOMIC DNA]</scope>
    <source>
        <strain evidence="2 3">CBA1105</strain>
    </source>
</reference>
<feature type="transmembrane region" description="Helical" evidence="1">
    <location>
        <begin position="154"/>
        <end position="174"/>
    </location>
</feature>
<dbReference type="OrthoDB" id="156475at2157"/>
<dbReference type="Proteomes" id="UP000296706">
    <property type="component" value="Chromosome"/>
</dbReference>
<evidence type="ECO:0000256" key="1">
    <source>
        <dbReference type="SAM" id="Phobius"/>
    </source>
</evidence>
<protein>
    <submittedName>
        <fullName evidence="2">Uncharacterized protein</fullName>
    </submittedName>
</protein>
<feature type="transmembrane region" description="Helical" evidence="1">
    <location>
        <begin position="219"/>
        <end position="243"/>
    </location>
</feature>
<feature type="transmembrane region" description="Helical" evidence="1">
    <location>
        <begin position="90"/>
        <end position="111"/>
    </location>
</feature>
<sequence>MSAATSTGLVGAIRIDLKRLHETWMELIYPRQLNAEQTVLGKWRPDTTGSLLAYRLWAALGVPLIAILYPIVLFGYILRFQTRRMDSAATRIGVAGVVVLSVVVWGALSLVAQFGTEMSTTGVIAVVAAGVVATVSAALALVTSRVGGRLTTVLISYPLAVTAIFLPPVVAGLYSEAVANQVFPQSESLAIWLLDNVLTIGDLNEYLRDNYQLQGPAYAAMWFGIAVPVGWVLGTIVTLADYVRPKD</sequence>
<feature type="transmembrane region" description="Helical" evidence="1">
    <location>
        <begin position="56"/>
        <end position="78"/>
    </location>
</feature>